<protein>
    <submittedName>
        <fullName evidence="2">Uncharacterized protein</fullName>
    </submittedName>
</protein>
<evidence type="ECO:0000313" key="2">
    <source>
        <dbReference type="WBParaSite" id="Hba_08303"/>
    </source>
</evidence>
<keyword evidence="1" id="KW-1185">Reference proteome</keyword>
<name>A0A1I7WT69_HETBA</name>
<accession>A0A1I7WT69</accession>
<evidence type="ECO:0000313" key="1">
    <source>
        <dbReference type="Proteomes" id="UP000095283"/>
    </source>
</evidence>
<dbReference type="WBParaSite" id="Hba_08303">
    <property type="protein sequence ID" value="Hba_08303"/>
    <property type="gene ID" value="Hba_08303"/>
</dbReference>
<dbReference type="AlphaFoldDB" id="A0A1I7WT69"/>
<dbReference type="Proteomes" id="UP000095283">
    <property type="component" value="Unplaced"/>
</dbReference>
<sequence length="273" mass="30369">MNGQNSPIIPPSHILSNTNQPIITPLNQETNQRFSPSTPLPNYNPEVYVQENFNNQLTPQPPNSELSNQNLDPSIQTITPSSELKYQPLLTVGTEAYNGANIGFKAMTTQGPHFNVNPTLISNNGNQEQGYNGANDGFQKQLERPIAQPLDFQSSQQYFDTNPNQQTIINSENQPFMLSDSQTGNYYPERTNTRGANQNQVTTQSKNSVPGFANQGNFHETSTYFNENVGNANLNDPRYNTQEPNVGIGVTVSTTLFIYLFIRLKSMANTILC</sequence>
<organism evidence="1 2">
    <name type="scientific">Heterorhabditis bacteriophora</name>
    <name type="common">Entomopathogenic nematode worm</name>
    <dbReference type="NCBI Taxonomy" id="37862"/>
    <lineage>
        <taxon>Eukaryota</taxon>
        <taxon>Metazoa</taxon>
        <taxon>Ecdysozoa</taxon>
        <taxon>Nematoda</taxon>
        <taxon>Chromadorea</taxon>
        <taxon>Rhabditida</taxon>
        <taxon>Rhabditina</taxon>
        <taxon>Rhabditomorpha</taxon>
        <taxon>Strongyloidea</taxon>
        <taxon>Heterorhabditidae</taxon>
        <taxon>Heterorhabditis</taxon>
    </lineage>
</organism>
<proteinExistence type="predicted"/>
<reference evidence="2" key="1">
    <citation type="submission" date="2016-11" db="UniProtKB">
        <authorList>
            <consortium name="WormBaseParasite"/>
        </authorList>
    </citation>
    <scope>IDENTIFICATION</scope>
</reference>